<organism evidence="1 2">
    <name type="scientific">Eptatretus burgeri</name>
    <name type="common">Inshore hagfish</name>
    <dbReference type="NCBI Taxonomy" id="7764"/>
    <lineage>
        <taxon>Eukaryota</taxon>
        <taxon>Metazoa</taxon>
        <taxon>Chordata</taxon>
        <taxon>Craniata</taxon>
        <taxon>Vertebrata</taxon>
        <taxon>Cyclostomata</taxon>
        <taxon>Myxini</taxon>
        <taxon>Myxiniformes</taxon>
        <taxon>Myxinidae</taxon>
        <taxon>Eptatretinae</taxon>
        <taxon>Eptatretus</taxon>
    </lineage>
</organism>
<evidence type="ECO:0000313" key="2">
    <source>
        <dbReference type="Proteomes" id="UP000694388"/>
    </source>
</evidence>
<name>A0A8C4QZX2_EPTBU</name>
<dbReference type="Ensembl" id="ENSEBUT00000022281.1">
    <property type="protein sequence ID" value="ENSEBUP00000021705.1"/>
    <property type="gene ID" value="ENSEBUG00000013402.1"/>
</dbReference>
<dbReference type="Proteomes" id="UP000694388">
    <property type="component" value="Unplaced"/>
</dbReference>
<proteinExistence type="predicted"/>
<reference evidence="1" key="1">
    <citation type="submission" date="2025-08" db="UniProtKB">
        <authorList>
            <consortium name="Ensembl"/>
        </authorList>
    </citation>
    <scope>IDENTIFICATION</scope>
</reference>
<sequence length="69" mass="7666">MVGARVGQLKTRGVKSVNCLLFTAFNREHGCFASGIESRVRVYNADGVIGHIEMLFRCPFNKCDHSSFS</sequence>
<reference evidence="1" key="2">
    <citation type="submission" date="2025-09" db="UniProtKB">
        <authorList>
            <consortium name="Ensembl"/>
        </authorList>
    </citation>
    <scope>IDENTIFICATION</scope>
</reference>
<keyword evidence="2" id="KW-1185">Reference proteome</keyword>
<protein>
    <submittedName>
        <fullName evidence="1">Uncharacterized protein</fullName>
    </submittedName>
</protein>
<evidence type="ECO:0000313" key="1">
    <source>
        <dbReference type="Ensembl" id="ENSEBUP00000021705.1"/>
    </source>
</evidence>
<dbReference type="AlphaFoldDB" id="A0A8C4QZX2"/>
<accession>A0A8C4QZX2</accession>